<gene>
    <name evidence="10" type="ORF">CUN48_15515</name>
</gene>
<dbReference type="Proteomes" id="UP000230790">
    <property type="component" value="Unassembled WGS sequence"/>
</dbReference>
<dbReference type="GO" id="GO:0006508">
    <property type="term" value="P:proteolysis"/>
    <property type="evidence" value="ECO:0007669"/>
    <property type="project" value="UniProtKB-KW"/>
</dbReference>
<proteinExistence type="inferred from homology"/>
<keyword evidence="9" id="KW-0482">Metalloprotease</keyword>
<dbReference type="SUPFAM" id="SSF144052">
    <property type="entry name" value="Thermophilic metalloprotease-like"/>
    <property type="match status" value="1"/>
</dbReference>
<evidence type="ECO:0000256" key="8">
    <source>
        <dbReference type="ARBA" id="ARBA00022801"/>
    </source>
</evidence>
<comment type="caution">
    <text evidence="10">The sequence shown here is derived from an EMBL/GenBank/DDBJ whole genome shotgun (WGS) entry which is preliminary data.</text>
</comment>
<dbReference type="GO" id="GO:0008237">
    <property type="term" value="F:metallopeptidase activity"/>
    <property type="evidence" value="ECO:0007669"/>
    <property type="project" value="UniProtKB-KW"/>
</dbReference>
<keyword evidence="6" id="KW-0645">Protease</keyword>
<dbReference type="EMBL" id="PGTN01000470">
    <property type="protein sequence ID" value="PJF46101.1"/>
    <property type="molecule type" value="Genomic_DNA"/>
</dbReference>
<evidence type="ECO:0000256" key="2">
    <source>
        <dbReference type="ARBA" id="ARBA00001946"/>
    </source>
</evidence>
<evidence type="ECO:0000256" key="6">
    <source>
        <dbReference type="ARBA" id="ARBA00022670"/>
    </source>
</evidence>
<dbReference type="PANTHER" id="PTHR34448">
    <property type="entry name" value="AMINOPEPTIDASE"/>
    <property type="match status" value="1"/>
</dbReference>
<dbReference type="InterPro" id="IPR052170">
    <property type="entry name" value="M29_Exopeptidase"/>
</dbReference>
<evidence type="ECO:0000256" key="3">
    <source>
        <dbReference type="ARBA" id="ARBA00001947"/>
    </source>
</evidence>
<comment type="cofactor">
    <cofactor evidence="2">
        <name>Mg(2+)</name>
        <dbReference type="ChEBI" id="CHEBI:18420"/>
    </cofactor>
</comment>
<dbReference type="InterPro" id="IPR035097">
    <property type="entry name" value="M29_N-terminal"/>
</dbReference>
<evidence type="ECO:0000256" key="1">
    <source>
        <dbReference type="ARBA" id="ARBA00001941"/>
    </source>
</evidence>
<sequence length="146" mass="16353">MAHALYKCRLALATTIRAMYDPRFNKMAQVIVNYSIEVQPGQTVYVWSQTPAAPLMLEIYREILKAGGNAFLRADLPGAQEIFYAHAQGAQLDFVSPVDRISVEEGQFDAYIRIGAETNTRRLSNADPAKIQRHQAAMSPILTKRL</sequence>
<name>A0A2M8Q8H1_9CHLR</name>
<evidence type="ECO:0008006" key="12">
    <source>
        <dbReference type="Google" id="ProtNLM"/>
    </source>
</evidence>
<comment type="cofactor">
    <cofactor evidence="3">
        <name>Zn(2+)</name>
        <dbReference type="ChEBI" id="CHEBI:29105"/>
    </cofactor>
</comment>
<evidence type="ECO:0000256" key="4">
    <source>
        <dbReference type="ARBA" id="ARBA00008236"/>
    </source>
</evidence>
<reference evidence="10 11" key="1">
    <citation type="submission" date="2017-11" db="EMBL/GenBank/DDBJ databases">
        <title>Evolution of Phototrophy in the Chloroflexi Phylum Driven by Horizontal Gene Transfer.</title>
        <authorList>
            <person name="Ward L.M."/>
            <person name="Hemp J."/>
            <person name="Shih P.M."/>
            <person name="Mcglynn S.E."/>
            <person name="Fischer W."/>
        </authorList>
    </citation>
    <scope>NUCLEOTIDE SEQUENCE [LARGE SCALE GENOMIC DNA]</scope>
    <source>
        <strain evidence="10">JP3_7</strain>
    </source>
</reference>
<evidence type="ECO:0000313" key="11">
    <source>
        <dbReference type="Proteomes" id="UP000230790"/>
    </source>
</evidence>
<comment type="cofactor">
    <cofactor evidence="1">
        <name>Co(2+)</name>
        <dbReference type="ChEBI" id="CHEBI:48828"/>
    </cofactor>
</comment>
<dbReference type="GO" id="GO:0004177">
    <property type="term" value="F:aminopeptidase activity"/>
    <property type="evidence" value="ECO:0007669"/>
    <property type="project" value="UniProtKB-KW"/>
</dbReference>
<comment type="similarity">
    <text evidence="4">Belongs to the peptidase M29 family.</text>
</comment>
<evidence type="ECO:0000256" key="5">
    <source>
        <dbReference type="ARBA" id="ARBA00022438"/>
    </source>
</evidence>
<dbReference type="GO" id="GO:0046872">
    <property type="term" value="F:metal ion binding"/>
    <property type="evidence" value="ECO:0007669"/>
    <property type="project" value="UniProtKB-KW"/>
</dbReference>
<dbReference type="InterPro" id="IPR000787">
    <property type="entry name" value="Peptidase_M29"/>
</dbReference>
<organism evidence="10 11">
    <name type="scientific">Candidatus Thermofonsia Clade 3 bacterium</name>
    <dbReference type="NCBI Taxonomy" id="2364212"/>
    <lineage>
        <taxon>Bacteria</taxon>
        <taxon>Bacillati</taxon>
        <taxon>Chloroflexota</taxon>
        <taxon>Candidatus Thermofontia</taxon>
        <taxon>Candidatus Thermofonsia Clade 3</taxon>
    </lineage>
</organism>
<feature type="non-terminal residue" evidence="10">
    <location>
        <position position="146"/>
    </location>
</feature>
<keyword evidence="8" id="KW-0378">Hydrolase</keyword>
<evidence type="ECO:0000313" key="10">
    <source>
        <dbReference type="EMBL" id="PJF46101.1"/>
    </source>
</evidence>
<evidence type="ECO:0000256" key="7">
    <source>
        <dbReference type="ARBA" id="ARBA00022723"/>
    </source>
</evidence>
<protein>
    <recommendedName>
        <fullName evidence="12">Aminopeptidase</fullName>
    </recommendedName>
</protein>
<dbReference type="PANTHER" id="PTHR34448:SF1">
    <property type="entry name" value="BLL6088 PROTEIN"/>
    <property type="match status" value="1"/>
</dbReference>
<evidence type="ECO:0000256" key="9">
    <source>
        <dbReference type="ARBA" id="ARBA00023049"/>
    </source>
</evidence>
<dbReference type="AlphaFoldDB" id="A0A2M8Q8H1"/>
<accession>A0A2M8Q8H1</accession>
<dbReference type="Pfam" id="PF02073">
    <property type="entry name" value="Peptidase_M29"/>
    <property type="match status" value="1"/>
</dbReference>
<keyword evidence="7" id="KW-0479">Metal-binding</keyword>
<keyword evidence="5" id="KW-0031">Aminopeptidase</keyword>
<dbReference type="Gene3D" id="3.40.1830.10">
    <property type="entry name" value="Thermophilic metalloprotease (M29)"/>
    <property type="match status" value="1"/>
</dbReference>